<dbReference type="EMBL" id="JAWJEJ010000001">
    <property type="protein sequence ID" value="MDV3455629.1"/>
    <property type="molecule type" value="Genomic_DNA"/>
</dbReference>
<evidence type="ECO:0000256" key="2">
    <source>
        <dbReference type="ARBA" id="ARBA00023002"/>
    </source>
</evidence>
<dbReference type="PANTHER" id="PTHR48106">
    <property type="entry name" value="QUINONE OXIDOREDUCTASE PIG3-RELATED"/>
    <property type="match status" value="1"/>
</dbReference>
<dbReference type="RefSeq" id="WP_317224845.1">
    <property type="nucleotide sequence ID" value="NZ_JAWJEJ010000001.1"/>
</dbReference>
<organism evidence="4 5">
    <name type="scientific">Sphingomonas agrestis</name>
    <dbReference type="NCBI Taxonomy" id="3080540"/>
    <lineage>
        <taxon>Bacteria</taxon>
        <taxon>Pseudomonadati</taxon>
        <taxon>Pseudomonadota</taxon>
        <taxon>Alphaproteobacteria</taxon>
        <taxon>Sphingomonadales</taxon>
        <taxon>Sphingomonadaceae</taxon>
        <taxon>Sphingomonas</taxon>
    </lineage>
</organism>
<keyword evidence="2" id="KW-0560">Oxidoreductase</keyword>
<dbReference type="SUPFAM" id="SSF51735">
    <property type="entry name" value="NAD(P)-binding Rossmann-fold domains"/>
    <property type="match status" value="1"/>
</dbReference>
<sequence length="323" mass="33503">MARMARIERTGGPEVIGWVDMDLPPPGPGEVRVRNKAVGLNFIDTYHRSGLYPVPLPGGLGLEAAGVIEALGEGVTGFAAGDRVASFGPIGAYATERNVPAAGLFKLPGGIDFETAAAITLKGLTAEFLIERAAKVQPGWTVLVHAAAGGVGQILVQWLKAIGAEVIGTVGSEAKVEVARNAGADHILLSRSEDVAAQARAITGGVGVAAVFDGVGKATWQVSLAAAQRRGLILSYGNASGPVQGVDLAALNDHGSLFVTRPKLFDYYVTPEEREAGAARLFAMLERGAVRAEIGQRFALEDVAEAHRLLEAGKTIGSTVLLP</sequence>
<dbReference type="PANTHER" id="PTHR48106:SF13">
    <property type="entry name" value="QUINONE OXIDOREDUCTASE-RELATED"/>
    <property type="match status" value="1"/>
</dbReference>
<dbReference type="InterPro" id="IPR013149">
    <property type="entry name" value="ADH-like_C"/>
</dbReference>
<proteinExistence type="predicted"/>
<dbReference type="InterPro" id="IPR011032">
    <property type="entry name" value="GroES-like_sf"/>
</dbReference>
<dbReference type="Gene3D" id="3.90.180.10">
    <property type="entry name" value="Medium-chain alcohol dehydrogenases, catalytic domain"/>
    <property type="match status" value="1"/>
</dbReference>
<evidence type="ECO:0000256" key="1">
    <source>
        <dbReference type="ARBA" id="ARBA00022857"/>
    </source>
</evidence>
<dbReference type="InterPro" id="IPR036291">
    <property type="entry name" value="NAD(P)-bd_dom_sf"/>
</dbReference>
<dbReference type="Proteomes" id="UP001273531">
    <property type="component" value="Unassembled WGS sequence"/>
</dbReference>
<reference evidence="4 5" key="1">
    <citation type="submission" date="2023-10" db="EMBL/GenBank/DDBJ databases">
        <title>Sphingomonas sp. HF-S4 16S ribosomal RNA gene Genome sequencing and assembly.</title>
        <authorList>
            <person name="Lee H."/>
        </authorList>
    </citation>
    <scope>NUCLEOTIDE SEQUENCE [LARGE SCALE GENOMIC DNA]</scope>
    <source>
        <strain evidence="4 5">HF-S4</strain>
    </source>
</reference>
<dbReference type="CDD" id="cd05286">
    <property type="entry name" value="QOR2"/>
    <property type="match status" value="1"/>
</dbReference>
<dbReference type="SUPFAM" id="SSF50129">
    <property type="entry name" value="GroES-like"/>
    <property type="match status" value="1"/>
</dbReference>
<protein>
    <submittedName>
        <fullName evidence="4">Quinone oxidoreductase</fullName>
    </submittedName>
</protein>
<evidence type="ECO:0000313" key="5">
    <source>
        <dbReference type="Proteomes" id="UP001273531"/>
    </source>
</evidence>
<gene>
    <name evidence="4" type="ORF">RZN05_01430</name>
</gene>
<dbReference type="Pfam" id="PF00107">
    <property type="entry name" value="ADH_zinc_N"/>
    <property type="match status" value="1"/>
</dbReference>
<feature type="domain" description="Enoyl reductase (ER)" evidence="3">
    <location>
        <begin position="11"/>
        <end position="321"/>
    </location>
</feature>
<keyword evidence="1" id="KW-0521">NADP</keyword>
<dbReference type="SMART" id="SM00829">
    <property type="entry name" value="PKS_ER"/>
    <property type="match status" value="1"/>
</dbReference>
<keyword evidence="5" id="KW-1185">Reference proteome</keyword>
<dbReference type="InterPro" id="IPR020843">
    <property type="entry name" value="ER"/>
</dbReference>
<dbReference type="InterPro" id="IPR047618">
    <property type="entry name" value="QOR-like"/>
</dbReference>
<dbReference type="InterPro" id="IPR013154">
    <property type="entry name" value="ADH-like_N"/>
</dbReference>
<dbReference type="Pfam" id="PF08240">
    <property type="entry name" value="ADH_N"/>
    <property type="match status" value="1"/>
</dbReference>
<comment type="caution">
    <text evidence="4">The sequence shown here is derived from an EMBL/GenBank/DDBJ whole genome shotgun (WGS) entry which is preliminary data.</text>
</comment>
<dbReference type="Gene3D" id="3.40.50.720">
    <property type="entry name" value="NAD(P)-binding Rossmann-like Domain"/>
    <property type="match status" value="1"/>
</dbReference>
<name>A0ABU3Y2M1_9SPHN</name>
<evidence type="ECO:0000313" key="4">
    <source>
        <dbReference type="EMBL" id="MDV3455629.1"/>
    </source>
</evidence>
<accession>A0ABU3Y2M1</accession>
<evidence type="ECO:0000259" key="3">
    <source>
        <dbReference type="SMART" id="SM00829"/>
    </source>
</evidence>